<dbReference type="PANTHER" id="PTHR30055:SF234">
    <property type="entry name" value="HTH-TYPE TRANSCRIPTIONAL REGULATOR BETI"/>
    <property type="match status" value="1"/>
</dbReference>
<feature type="DNA-binding region" description="H-T-H motif" evidence="4">
    <location>
        <begin position="53"/>
        <end position="72"/>
    </location>
</feature>
<name>A0ABT3T4N8_9GAMM</name>
<proteinExistence type="predicted"/>
<dbReference type="PROSITE" id="PS50977">
    <property type="entry name" value="HTH_TETR_2"/>
    <property type="match status" value="1"/>
</dbReference>
<evidence type="ECO:0000259" key="5">
    <source>
        <dbReference type="PROSITE" id="PS50977"/>
    </source>
</evidence>
<organism evidence="6 7">
    <name type="scientific">Candidatus Marimicrobium litorale</name>
    <dbReference type="NCBI Taxonomy" id="2518991"/>
    <lineage>
        <taxon>Bacteria</taxon>
        <taxon>Pseudomonadati</taxon>
        <taxon>Pseudomonadota</taxon>
        <taxon>Gammaproteobacteria</taxon>
        <taxon>Cellvibrionales</taxon>
        <taxon>Halieaceae</taxon>
        <taxon>Marimicrobium</taxon>
    </lineage>
</organism>
<sequence length="244" mass="27711">MNSNSTILLNMSTVNTKQQKNPGARSARGERARAGLKAAALRVLERDGYHKMRIADVTTEAGVAQGLFYHYFSDLKSLTREVLTDFAMASSDPGAVEKNVPKGDWYARIFAHNLVIVRSYAKRPGILRCLLQLGDEDPEFSSLLRENYRNQLMWLVDLMPGLFPDVQFRPHQALFTVYSLAGIGEGLLREYFINESNTLRAADLSAEQFAELLSIMFYRALFLENPDQQQLNYTRNLTPMVRTH</sequence>
<keyword evidence="3" id="KW-0804">Transcription</keyword>
<dbReference type="Proteomes" id="UP001143304">
    <property type="component" value="Unassembled WGS sequence"/>
</dbReference>
<reference evidence="6" key="1">
    <citation type="submission" date="2019-02" db="EMBL/GenBank/DDBJ databases">
        <authorList>
            <person name="Li S.-H."/>
        </authorList>
    </citation>
    <scope>NUCLEOTIDE SEQUENCE</scope>
    <source>
        <strain evidence="6">IMCC11814</strain>
    </source>
</reference>
<evidence type="ECO:0000256" key="3">
    <source>
        <dbReference type="ARBA" id="ARBA00023163"/>
    </source>
</evidence>
<keyword evidence="7" id="KW-1185">Reference proteome</keyword>
<feature type="domain" description="HTH tetR-type" evidence="5">
    <location>
        <begin position="30"/>
        <end position="90"/>
    </location>
</feature>
<dbReference type="InterPro" id="IPR050109">
    <property type="entry name" value="HTH-type_TetR-like_transc_reg"/>
</dbReference>
<evidence type="ECO:0000256" key="1">
    <source>
        <dbReference type="ARBA" id="ARBA00023015"/>
    </source>
</evidence>
<dbReference type="Gene3D" id="1.10.357.10">
    <property type="entry name" value="Tetracycline Repressor, domain 2"/>
    <property type="match status" value="1"/>
</dbReference>
<keyword evidence="1" id="KW-0805">Transcription regulation</keyword>
<evidence type="ECO:0000313" key="7">
    <source>
        <dbReference type="Proteomes" id="UP001143304"/>
    </source>
</evidence>
<gene>
    <name evidence="6" type="ORF">EYC82_05425</name>
</gene>
<evidence type="ECO:0000256" key="2">
    <source>
        <dbReference type="ARBA" id="ARBA00023125"/>
    </source>
</evidence>
<dbReference type="InterPro" id="IPR009057">
    <property type="entry name" value="Homeodomain-like_sf"/>
</dbReference>
<dbReference type="InterPro" id="IPR001647">
    <property type="entry name" value="HTH_TetR"/>
</dbReference>
<dbReference type="PANTHER" id="PTHR30055">
    <property type="entry name" value="HTH-TYPE TRANSCRIPTIONAL REGULATOR RUTR"/>
    <property type="match status" value="1"/>
</dbReference>
<dbReference type="SUPFAM" id="SSF46689">
    <property type="entry name" value="Homeodomain-like"/>
    <property type="match status" value="1"/>
</dbReference>
<evidence type="ECO:0000313" key="6">
    <source>
        <dbReference type="EMBL" id="MCX2976790.1"/>
    </source>
</evidence>
<evidence type="ECO:0000256" key="4">
    <source>
        <dbReference type="PROSITE-ProRule" id="PRU00335"/>
    </source>
</evidence>
<accession>A0ABT3T4N8</accession>
<protein>
    <submittedName>
        <fullName evidence="6">TetR/AcrR family transcriptional regulator</fullName>
    </submittedName>
</protein>
<keyword evidence="2 4" id="KW-0238">DNA-binding</keyword>
<dbReference type="Pfam" id="PF00440">
    <property type="entry name" value="TetR_N"/>
    <property type="match status" value="1"/>
</dbReference>
<comment type="caution">
    <text evidence="6">The sequence shown here is derived from an EMBL/GenBank/DDBJ whole genome shotgun (WGS) entry which is preliminary data.</text>
</comment>
<dbReference type="RefSeq" id="WP_279248531.1">
    <property type="nucleotide sequence ID" value="NZ_SHNO01000001.1"/>
</dbReference>
<dbReference type="EMBL" id="SHNO01000001">
    <property type="protein sequence ID" value="MCX2976790.1"/>
    <property type="molecule type" value="Genomic_DNA"/>
</dbReference>